<keyword evidence="7" id="KW-1185">Reference proteome</keyword>
<dbReference type="PANTHER" id="PTHR15162">
    <property type="entry name" value="ASPARTOACYLASE"/>
    <property type="match status" value="1"/>
</dbReference>
<protein>
    <submittedName>
        <fullName evidence="6">Succinylglutamate desuccinylase</fullName>
    </submittedName>
</protein>
<dbReference type="Gene3D" id="3.40.630.10">
    <property type="entry name" value="Zn peptidases"/>
    <property type="match status" value="1"/>
</dbReference>
<evidence type="ECO:0000259" key="5">
    <source>
        <dbReference type="Pfam" id="PF24827"/>
    </source>
</evidence>
<dbReference type="EMBL" id="CP016022">
    <property type="protein sequence ID" value="ANJ71436.1"/>
    <property type="molecule type" value="Genomic_DNA"/>
</dbReference>
<organism evidence="6 7">
    <name type="scientific">Ralstonia insidiosa</name>
    <dbReference type="NCBI Taxonomy" id="190721"/>
    <lineage>
        <taxon>Bacteria</taxon>
        <taxon>Pseudomonadati</taxon>
        <taxon>Pseudomonadota</taxon>
        <taxon>Betaproteobacteria</taxon>
        <taxon>Burkholderiales</taxon>
        <taxon>Burkholderiaceae</taxon>
        <taxon>Ralstonia</taxon>
    </lineage>
</organism>
<name>A0A191ZTL6_9RALS</name>
<reference evidence="7" key="1">
    <citation type="submission" date="2016-06" db="EMBL/GenBank/DDBJ databases">
        <authorList>
            <person name="Xu Y."/>
            <person name="Nagy A."/>
            <person name="Yan X."/>
            <person name="Kim S.W."/>
            <person name="Haley B."/>
            <person name="Liu N.T."/>
            <person name="Nou X."/>
        </authorList>
    </citation>
    <scope>NUCLEOTIDE SEQUENCE [LARGE SCALE GENOMIC DNA]</scope>
    <source>
        <strain evidence="7">ATCC 49129</strain>
    </source>
</reference>
<keyword evidence="3" id="KW-0378">Hydrolase</keyword>
<feature type="domain" description="Succinylglutamate desuccinylase/Aspartoacylase catalytic" evidence="5">
    <location>
        <begin position="45"/>
        <end position="150"/>
    </location>
</feature>
<dbReference type="GeneID" id="61524896"/>
<evidence type="ECO:0000256" key="4">
    <source>
        <dbReference type="ARBA" id="ARBA00022833"/>
    </source>
</evidence>
<comment type="cofactor">
    <cofactor evidence="1">
        <name>Zn(2+)</name>
        <dbReference type="ChEBI" id="CHEBI:29105"/>
    </cofactor>
</comment>
<gene>
    <name evidence="6" type="ORF">A9Y76_02595</name>
</gene>
<evidence type="ECO:0000256" key="3">
    <source>
        <dbReference type="ARBA" id="ARBA00022801"/>
    </source>
</evidence>
<dbReference type="InterPro" id="IPR050178">
    <property type="entry name" value="AspA/AstE_fam"/>
</dbReference>
<evidence type="ECO:0000313" key="7">
    <source>
        <dbReference type="Proteomes" id="UP000078572"/>
    </source>
</evidence>
<keyword evidence="4" id="KW-0862">Zinc</keyword>
<dbReference type="Pfam" id="PF24827">
    <property type="entry name" value="AstE_AspA_cat"/>
    <property type="match status" value="1"/>
</dbReference>
<evidence type="ECO:0000313" key="6">
    <source>
        <dbReference type="EMBL" id="ANJ71436.1"/>
    </source>
</evidence>
<dbReference type="GO" id="GO:0005829">
    <property type="term" value="C:cytosol"/>
    <property type="evidence" value="ECO:0007669"/>
    <property type="project" value="TreeGrafter"/>
</dbReference>
<proteinExistence type="predicted"/>
<dbReference type="STRING" id="190721.ACS15_0574"/>
<dbReference type="InterPro" id="IPR055438">
    <property type="entry name" value="AstE_AspA_cat"/>
</dbReference>
<keyword evidence="2" id="KW-0479">Metal-binding</keyword>
<dbReference type="AlphaFoldDB" id="A0A191ZTL6"/>
<evidence type="ECO:0000256" key="2">
    <source>
        <dbReference type="ARBA" id="ARBA00022723"/>
    </source>
</evidence>
<dbReference type="Proteomes" id="UP000078572">
    <property type="component" value="Chromosome 1"/>
</dbReference>
<dbReference type="OrthoDB" id="6794856at2"/>
<dbReference type="GO" id="GO:0046872">
    <property type="term" value="F:metal ion binding"/>
    <property type="evidence" value="ECO:0007669"/>
    <property type="project" value="UniProtKB-KW"/>
</dbReference>
<dbReference type="SUPFAM" id="SSF53187">
    <property type="entry name" value="Zn-dependent exopeptidases"/>
    <property type="match status" value="1"/>
</dbReference>
<dbReference type="GO" id="GO:0016788">
    <property type="term" value="F:hydrolase activity, acting on ester bonds"/>
    <property type="evidence" value="ECO:0007669"/>
    <property type="project" value="InterPro"/>
</dbReference>
<accession>A0A191ZTL6</accession>
<sequence>MMTLEALRATLPVYPIELQKPDIRRWKTGTHGVDYVHTFDSGVLGPHVMINALTHGNELCGAIAVDALLAAGVRPARGQLTLSFANVEAYERFDINDPDATRFIDEDLNRVWSADKLDGPGNTLELRRARELRPVIDTVDYLLDIHSMHEKAEPLMLTGPLEKGVAFGRQVGAPSHLMIDAGHAAGRRLRDYAGFGDADSPKNALLIECGQHFERVSRDVALDACARFLVALGTVDASVVSQWLGIAPALEVRCIRVTDPVVAKSTAFRFADDYRGMETIARAGTVIATDGALQFVTPYDNCVLLQPSLRHLAPGVTVVRLGRPEGAA</sequence>
<dbReference type="PANTHER" id="PTHR15162:SF7">
    <property type="entry name" value="SUCCINYLGLUTAMATE DESUCCINYLASE"/>
    <property type="match status" value="1"/>
</dbReference>
<evidence type="ECO:0000256" key="1">
    <source>
        <dbReference type="ARBA" id="ARBA00001947"/>
    </source>
</evidence>
<dbReference type="RefSeq" id="WP_064801756.1">
    <property type="nucleotide sequence ID" value="NZ_CP016022.1"/>
</dbReference>
<dbReference type="CDD" id="cd06910">
    <property type="entry name" value="M14_ASTE_ASPA-like"/>
    <property type="match status" value="1"/>
</dbReference>